<evidence type="ECO:0000313" key="2">
    <source>
        <dbReference type="EMBL" id="KAL3272712.1"/>
    </source>
</evidence>
<feature type="coiled-coil region" evidence="1">
    <location>
        <begin position="28"/>
        <end position="73"/>
    </location>
</feature>
<name>A0ABD2N2S1_9CUCU</name>
<organism evidence="2 3">
    <name type="scientific">Cryptolaemus montrouzieri</name>
    <dbReference type="NCBI Taxonomy" id="559131"/>
    <lineage>
        <taxon>Eukaryota</taxon>
        <taxon>Metazoa</taxon>
        <taxon>Ecdysozoa</taxon>
        <taxon>Arthropoda</taxon>
        <taxon>Hexapoda</taxon>
        <taxon>Insecta</taxon>
        <taxon>Pterygota</taxon>
        <taxon>Neoptera</taxon>
        <taxon>Endopterygota</taxon>
        <taxon>Coleoptera</taxon>
        <taxon>Polyphaga</taxon>
        <taxon>Cucujiformia</taxon>
        <taxon>Coccinelloidea</taxon>
        <taxon>Coccinellidae</taxon>
        <taxon>Scymninae</taxon>
        <taxon>Scymnini</taxon>
        <taxon>Cryptolaemus</taxon>
    </lineage>
</organism>
<sequence length="227" mass="26443">MSKQNNWHGNVQQDEILALQETLDDKEIERLKRGSQVFEDNVTQLENDYEKEVLELKKKVAELENRKIIFERETKSLSLSEDVQKQIQAKLIHDNSNLTICVDKLTSTNTDLIGQLERTEEINNDLKEKLKKATKQLTMKNVNGSGAIERGLIEEIEYLKELKKTMQTTIEVLTADNKLPGERLYMKELDQGKSERDPGKFLEITALETRIYERMLEEMKIEITNQM</sequence>
<proteinExistence type="predicted"/>
<gene>
    <name evidence="2" type="ORF">HHI36_014174</name>
</gene>
<reference evidence="2 3" key="1">
    <citation type="journal article" date="2021" name="BMC Biol.">
        <title>Horizontally acquired antibacterial genes associated with adaptive radiation of ladybird beetles.</title>
        <authorList>
            <person name="Li H.S."/>
            <person name="Tang X.F."/>
            <person name="Huang Y.H."/>
            <person name="Xu Z.Y."/>
            <person name="Chen M.L."/>
            <person name="Du X.Y."/>
            <person name="Qiu B.Y."/>
            <person name="Chen P.T."/>
            <person name="Zhang W."/>
            <person name="Slipinski A."/>
            <person name="Escalona H.E."/>
            <person name="Waterhouse R.M."/>
            <person name="Zwick A."/>
            <person name="Pang H."/>
        </authorList>
    </citation>
    <scope>NUCLEOTIDE SEQUENCE [LARGE SCALE GENOMIC DNA]</scope>
    <source>
        <strain evidence="2">SYSU2018</strain>
    </source>
</reference>
<keyword evidence="1" id="KW-0175">Coiled coil</keyword>
<evidence type="ECO:0000256" key="1">
    <source>
        <dbReference type="SAM" id="Coils"/>
    </source>
</evidence>
<protein>
    <submittedName>
        <fullName evidence="2">Uncharacterized protein</fullName>
    </submittedName>
</protein>
<comment type="caution">
    <text evidence="2">The sequence shown here is derived from an EMBL/GenBank/DDBJ whole genome shotgun (WGS) entry which is preliminary data.</text>
</comment>
<feature type="coiled-coil region" evidence="1">
    <location>
        <begin position="109"/>
        <end position="143"/>
    </location>
</feature>
<dbReference type="EMBL" id="JABFTP020000062">
    <property type="protein sequence ID" value="KAL3272712.1"/>
    <property type="molecule type" value="Genomic_DNA"/>
</dbReference>
<dbReference type="AlphaFoldDB" id="A0ABD2N2S1"/>
<accession>A0ABD2N2S1</accession>
<evidence type="ECO:0000313" key="3">
    <source>
        <dbReference type="Proteomes" id="UP001516400"/>
    </source>
</evidence>
<dbReference type="Proteomes" id="UP001516400">
    <property type="component" value="Unassembled WGS sequence"/>
</dbReference>
<keyword evidence="3" id="KW-1185">Reference proteome</keyword>